<organism evidence="1 2">
    <name type="scientific">Brevibacillus choshinensis</name>
    <dbReference type="NCBI Taxonomy" id="54911"/>
    <lineage>
        <taxon>Bacteria</taxon>
        <taxon>Bacillati</taxon>
        <taxon>Bacillota</taxon>
        <taxon>Bacilli</taxon>
        <taxon>Bacillales</taxon>
        <taxon>Paenibacillaceae</taxon>
        <taxon>Brevibacillus</taxon>
    </lineage>
</organism>
<evidence type="ECO:0000313" key="1">
    <source>
        <dbReference type="EMBL" id="KQL49536.1"/>
    </source>
</evidence>
<dbReference type="EMBL" id="LJJB01000007">
    <property type="protein sequence ID" value="KQL49536.1"/>
    <property type="molecule type" value="Genomic_DNA"/>
</dbReference>
<protein>
    <submittedName>
        <fullName evidence="1">Uncharacterized protein</fullName>
    </submittedName>
</protein>
<dbReference type="Proteomes" id="UP000051063">
    <property type="component" value="Unassembled WGS sequence"/>
</dbReference>
<dbReference type="RefSeq" id="WP_055743840.1">
    <property type="nucleotide sequence ID" value="NZ_LJJB01000007.1"/>
</dbReference>
<gene>
    <name evidence="1" type="ORF">AN963_07290</name>
</gene>
<evidence type="ECO:0000313" key="2">
    <source>
        <dbReference type="Proteomes" id="UP000051063"/>
    </source>
</evidence>
<reference evidence="1 2" key="1">
    <citation type="submission" date="2015-09" db="EMBL/GenBank/DDBJ databases">
        <title>Genome sequencing project for genomic taxonomy and phylogenomics of Bacillus-like bacteria.</title>
        <authorList>
            <person name="Liu B."/>
            <person name="Wang J."/>
            <person name="Zhu Y."/>
            <person name="Liu G."/>
            <person name="Chen Q."/>
            <person name="Chen Z."/>
            <person name="Lan J."/>
            <person name="Che J."/>
            <person name="Ge C."/>
            <person name="Shi H."/>
            <person name="Pan Z."/>
            <person name="Liu X."/>
        </authorList>
    </citation>
    <scope>NUCLEOTIDE SEQUENCE [LARGE SCALE GENOMIC DNA]</scope>
    <source>
        <strain evidence="1 2">DSM 8552</strain>
    </source>
</reference>
<accession>A0ABR5NDA3</accession>
<proteinExistence type="predicted"/>
<sequence>MLIAIAAPAFRPELTAEWEEHKWMWQHHNRQGMKTRASLAMKNFVWEEIRLCYKVRSNR</sequence>
<comment type="caution">
    <text evidence="1">The sequence shown here is derived from an EMBL/GenBank/DDBJ whole genome shotgun (WGS) entry which is preliminary data.</text>
</comment>
<name>A0ABR5NDA3_BRECH</name>
<keyword evidence="2" id="KW-1185">Reference proteome</keyword>